<feature type="disulfide bond" evidence="1">
    <location>
        <begin position="383"/>
        <end position="417"/>
    </location>
</feature>
<dbReference type="Proteomes" id="UP000829354">
    <property type="component" value="Chromosome X"/>
</dbReference>
<sequence>MDEENPTDQPQVDLPANNDDAEGAPEAMEVQEDAQDAPETQEAPEAPEEQVHEEDKVYREVHVTIPEIGMIAQRYFLEQRNGIVKLLDNAPAGAIQLPNLPVPEVPIVRPIPIRPDGAVRPETAPAIQEIGPPVQPEPVFQEVVPEAAPVEQPQPIPAGLQMIPVFRLTQPVNQIAHSMIALLQAPPTQVVINYFPAPAPQEPVNLNPALVFNQYPLNLEQHIVPPPLYPYGHPGLAMTPNPYALWNPGDGFIEAVLDRNCTHYTAAGKYATNAVNCDNIYSDDACTMIYGSSVMVGTTTERPLLCFMLNGERSEEMKRISISTCPKTCGYCCQTEPFDCNNSPFPRINCALVTSRMCRDPQWREVLIEDCPNVCGFCLEGGCYDKAVDCTTDISICMNVGMQDFVKEYCRKTCGFCRPTATTTPDPEFRGTNPNCVDYNTNCASWSYRGYCTSPFYSYETKFANCAATCSLC</sequence>
<evidence type="ECO:0000313" key="5">
    <source>
        <dbReference type="Proteomes" id="UP000829354"/>
    </source>
</evidence>
<dbReference type="Gene3D" id="1.10.10.1940">
    <property type="match status" value="2"/>
</dbReference>
<feature type="compositionally biased region" description="Acidic residues" evidence="2">
    <location>
        <begin position="19"/>
        <end position="36"/>
    </location>
</feature>
<evidence type="ECO:0000256" key="2">
    <source>
        <dbReference type="SAM" id="MobiDB-lite"/>
    </source>
</evidence>
<accession>A0AAE9FN81</accession>
<evidence type="ECO:0000256" key="1">
    <source>
        <dbReference type="PROSITE-ProRule" id="PRU01005"/>
    </source>
</evidence>
<protein>
    <recommendedName>
        <fullName evidence="3">ShKT domain-containing protein</fullName>
    </recommendedName>
</protein>
<dbReference type="SMART" id="SM00254">
    <property type="entry name" value="ShKT"/>
    <property type="match status" value="4"/>
</dbReference>
<gene>
    <name evidence="4" type="ORF">L5515_018907</name>
</gene>
<dbReference type="InterPro" id="IPR003582">
    <property type="entry name" value="ShKT_dom"/>
</dbReference>
<evidence type="ECO:0000313" key="4">
    <source>
        <dbReference type="EMBL" id="UMM43395.1"/>
    </source>
</evidence>
<organism evidence="4 5">
    <name type="scientific">Caenorhabditis briggsae</name>
    <dbReference type="NCBI Taxonomy" id="6238"/>
    <lineage>
        <taxon>Eukaryota</taxon>
        <taxon>Metazoa</taxon>
        <taxon>Ecdysozoa</taxon>
        <taxon>Nematoda</taxon>
        <taxon>Chromadorea</taxon>
        <taxon>Rhabditida</taxon>
        <taxon>Rhabditina</taxon>
        <taxon>Rhabditomorpha</taxon>
        <taxon>Rhabditoidea</taxon>
        <taxon>Rhabditidae</taxon>
        <taxon>Peloderinae</taxon>
        <taxon>Caenorhabditis</taxon>
    </lineage>
</organism>
<dbReference type="EMBL" id="CP092625">
    <property type="protein sequence ID" value="UMM43395.1"/>
    <property type="molecule type" value="Genomic_DNA"/>
</dbReference>
<proteinExistence type="predicted"/>
<dbReference type="Gene3D" id="1.10.10.1870">
    <property type="entry name" value="ShTK domain-like"/>
    <property type="match status" value="1"/>
</dbReference>
<keyword evidence="5" id="KW-1185">Reference proteome</keyword>
<feature type="domain" description="ShKT" evidence="3">
    <location>
        <begin position="383"/>
        <end position="417"/>
    </location>
</feature>
<dbReference type="AlphaFoldDB" id="A0AAE9FN81"/>
<feature type="region of interest" description="Disordered" evidence="2">
    <location>
        <begin position="1"/>
        <end position="55"/>
    </location>
</feature>
<keyword evidence="1" id="KW-1015">Disulfide bond</keyword>
<feature type="domain" description="ShKT" evidence="3">
    <location>
        <begin position="436"/>
        <end position="473"/>
    </location>
</feature>
<dbReference type="Pfam" id="PF01549">
    <property type="entry name" value="ShK"/>
    <property type="match status" value="4"/>
</dbReference>
<comment type="caution">
    <text evidence="1">Lacks conserved residue(s) required for the propagation of feature annotation.</text>
</comment>
<dbReference type="PANTHER" id="PTHR21724:SF111">
    <property type="entry name" value="SHKT DOMAIN-CONTAINING PROTEIN"/>
    <property type="match status" value="1"/>
</dbReference>
<reference evidence="4 5" key="1">
    <citation type="submission" date="2022-04" db="EMBL/GenBank/DDBJ databases">
        <title>Chromosome-level reference genomes for two strains of Caenorhabditis briggsae: an improved platform for comparative genomics.</title>
        <authorList>
            <person name="Stevens L."/>
            <person name="Andersen E."/>
        </authorList>
    </citation>
    <scope>NUCLEOTIDE SEQUENCE [LARGE SCALE GENOMIC DNA]</scope>
    <source>
        <strain evidence="4">VX34</strain>
        <tissue evidence="4">Whole-organism</tissue>
    </source>
</reference>
<name>A0AAE9FN81_CAEBR</name>
<evidence type="ECO:0000259" key="3">
    <source>
        <dbReference type="PROSITE" id="PS51670"/>
    </source>
</evidence>
<dbReference type="PROSITE" id="PS51670">
    <property type="entry name" value="SHKT"/>
    <property type="match status" value="2"/>
</dbReference>
<dbReference type="PANTHER" id="PTHR21724">
    <property type="entry name" value="SHKT DOMAIN-CONTAINING PROTEIN"/>
    <property type="match status" value="1"/>
</dbReference>